<protein>
    <submittedName>
        <fullName evidence="1">Aflatoxin biosynthesis regulatory protein</fullName>
    </submittedName>
</protein>
<sequence>MKCRDPDLRRKILAIAEPSAYDDKGIFKCAPVALLVETLMNVEENCTPALKEAANSKSPNSPAGKMRLVCLLVPEHEAPATYSYLGHEEALRCEYGVVKPRNGLTTDINGKDVTR</sequence>
<reference evidence="1" key="1">
    <citation type="submission" date="2022-12" db="EMBL/GenBank/DDBJ databases">
        <authorList>
            <person name="Petersen C."/>
        </authorList>
    </citation>
    <scope>NUCLEOTIDE SEQUENCE</scope>
    <source>
        <strain evidence="1">IBT 15544</strain>
    </source>
</reference>
<dbReference type="GeneID" id="83180025"/>
<evidence type="ECO:0000313" key="2">
    <source>
        <dbReference type="Proteomes" id="UP001150904"/>
    </source>
</evidence>
<reference evidence="1" key="2">
    <citation type="journal article" date="2023" name="IMA Fungus">
        <title>Comparative genomic study of the Penicillium genus elucidates a diverse pangenome and 15 lateral gene transfer events.</title>
        <authorList>
            <person name="Petersen C."/>
            <person name="Sorensen T."/>
            <person name="Nielsen M.R."/>
            <person name="Sondergaard T.E."/>
            <person name="Sorensen J.L."/>
            <person name="Fitzpatrick D.A."/>
            <person name="Frisvad J.C."/>
            <person name="Nielsen K.L."/>
        </authorList>
    </citation>
    <scope>NUCLEOTIDE SEQUENCE</scope>
    <source>
        <strain evidence="1">IBT 15544</strain>
    </source>
</reference>
<dbReference type="AlphaFoldDB" id="A0A9W9T0D0"/>
<keyword evidence="2" id="KW-1185">Reference proteome</keyword>
<proteinExistence type="predicted"/>
<comment type="caution">
    <text evidence="1">The sequence shown here is derived from an EMBL/GenBank/DDBJ whole genome shotgun (WGS) entry which is preliminary data.</text>
</comment>
<dbReference type="EMBL" id="JAPQKR010000012">
    <property type="protein sequence ID" value="KAJ5204783.1"/>
    <property type="molecule type" value="Genomic_DNA"/>
</dbReference>
<name>A0A9W9T0D0_9EURO</name>
<accession>A0A9W9T0D0</accession>
<gene>
    <name evidence="1" type="ORF">N7498_005662</name>
</gene>
<dbReference type="Proteomes" id="UP001150904">
    <property type="component" value="Unassembled WGS sequence"/>
</dbReference>
<dbReference type="RefSeq" id="XP_058309262.1">
    <property type="nucleotide sequence ID" value="XM_058452724.1"/>
</dbReference>
<organism evidence="1 2">
    <name type="scientific">Penicillium cinerascens</name>
    <dbReference type="NCBI Taxonomy" id="70096"/>
    <lineage>
        <taxon>Eukaryota</taxon>
        <taxon>Fungi</taxon>
        <taxon>Dikarya</taxon>
        <taxon>Ascomycota</taxon>
        <taxon>Pezizomycotina</taxon>
        <taxon>Eurotiomycetes</taxon>
        <taxon>Eurotiomycetidae</taxon>
        <taxon>Eurotiales</taxon>
        <taxon>Aspergillaceae</taxon>
        <taxon>Penicillium</taxon>
    </lineage>
</organism>
<evidence type="ECO:0000313" key="1">
    <source>
        <dbReference type="EMBL" id="KAJ5204783.1"/>
    </source>
</evidence>